<accession>A0AC35GBD2</accession>
<protein>
    <submittedName>
        <fullName evidence="2">Cystatin domain-containing protein</fullName>
    </submittedName>
</protein>
<proteinExistence type="predicted"/>
<evidence type="ECO:0000313" key="1">
    <source>
        <dbReference type="Proteomes" id="UP000887580"/>
    </source>
</evidence>
<reference evidence="2" key="1">
    <citation type="submission" date="2022-11" db="UniProtKB">
        <authorList>
            <consortium name="WormBaseParasite"/>
        </authorList>
    </citation>
    <scope>IDENTIFICATION</scope>
</reference>
<organism evidence="1 2">
    <name type="scientific">Panagrolaimus sp. PS1159</name>
    <dbReference type="NCBI Taxonomy" id="55785"/>
    <lineage>
        <taxon>Eukaryota</taxon>
        <taxon>Metazoa</taxon>
        <taxon>Ecdysozoa</taxon>
        <taxon>Nematoda</taxon>
        <taxon>Chromadorea</taxon>
        <taxon>Rhabditida</taxon>
        <taxon>Tylenchina</taxon>
        <taxon>Panagrolaimomorpha</taxon>
        <taxon>Panagrolaimoidea</taxon>
        <taxon>Panagrolaimidae</taxon>
        <taxon>Panagrolaimus</taxon>
    </lineage>
</organism>
<sequence>MFVRISLFACFIAAFAVAQAKYYPRLGAPVKLIDAMQIKKLAEKVMAFYNEINSDDHFYVYDKVLEATKQLTTAMIYRLKLKIGKSDCNKFVVTDIKSCKIQGNAVTKELSAKNVVDSWEKTDKITFDL</sequence>
<name>A0AC35GBD2_9BILA</name>
<dbReference type="WBParaSite" id="PS1159_v2.g3139.t1">
    <property type="protein sequence ID" value="PS1159_v2.g3139.t1"/>
    <property type="gene ID" value="PS1159_v2.g3139"/>
</dbReference>
<dbReference type="Proteomes" id="UP000887580">
    <property type="component" value="Unplaced"/>
</dbReference>
<evidence type="ECO:0000313" key="2">
    <source>
        <dbReference type="WBParaSite" id="PS1159_v2.g3139.t1"/>
    </source>
</evidence>